<dbReference type="AlphaFoldDB" id="A0A4U0GUG0"/>
<dbReference type="Gene3D" id="2.40.70.10">
    <property type="entry name" value="Acid Proteases"/>
    <property type="match status" value="2"/>
</dbReference>
<organism evidence="2 3">
    <name type="scientific">Sphingobacterium alkalisoli</name>
    <dbReference type="NCBI Taxonomy" id="1874115"/>
    <lineage>
        <taxon>Bacteria</taxon>
        <taxon>Pseudomonadati</taxon>
        <taxon>Bacteroidota</taxon>
        <taxon>Sphingobacteriia</taxon>
        <taxon>Sphingobacteriales</taxon>
        <taxon>Sphingobacteriaceae</taxon>
        <taxon>Sphingobacterium</taxon>
    </lineage>
</organism>
<evidence type="ECO:0000313" key="3">
    <source>
        <dbReference type="Proteomes" id="UP000309872"/>
    </source>
</evidence>
<dbReference type="SUPFAM" id="SSF50630">
    <property type="entry name" value="Acid proteases"/>
    <property type="match status" value="1"/>
</dbReference>
<comment type="caution">
    <text evidence="2">The sequence shown here is derived from an EMBL/GenBank/DDBJ whole genome shotgun (WGS) entry which is preliminary data.</text>
</comment>
<dbReference type="GO" id="GO:0006508">
    <property type="term" value="P:proteolysis"/>
    <property type="evidence" value="ECO:0007669"/>
    <property type="project" value="UniProtKB-KW"/>
</dbReference>
<gene>
    <name evidence="2" type="ORF">FAZ19_19235</name>
</gene>
<sequence length="499" mass="54856">MRLKDKKHIALSLVGLLFASALHAQLKDKSMFATALNKALQSKDTTGLSAFLANNFAIAGHTGQGAQFRLHQILKSYAGQEVRFISEEKATKGNVLTYQVTKTDGSKTNTQVLTDTAGKIRHVELFDQLYGMTRLPKSRLRAKIPFTNRNGSIILQVHINDFQRPLQLLFDTGADGMAVRKSLADSIGLQVTRTNNASVVGGNMEISVSDNNTIHLDTLILGGQGIAIFPEMSRDADGIIGNSLLRRFITHIDYDKNELSLYDFGTHTYTGKGNTVPVTMPSGVVILPGQLEIVQAKRYDGQFVFDTGASYDLICFRSFVRENKLLVSGFRPDAQGATVSMGINSPTFVGRSYGFALTPLAPMKNLPVTLMGGNATNENWNPGFDGSIGIRLLSRYNITINMAENEIFFSPNKLHEFPVDFILKDYLFGWDNQGTLRVLGSFGKSTEDGAVETGMAVVSIENFASSDFVKKPARIDELRERAKKNPVILKTVDQIEITL</sequence>
<keyword evidence="2" id="KW-0645">Protease</keyword>
<dbReference type="Pfam" id="PF13650">
    <property type="entry name" value="Asp_protease_2"/>
    <property type="match status" value="1"/>
</dbReference>
<protein>
    <submittedName>
        <fullName evidence="2">Clan AA aspartic protease</fullName>
    </submittedName>
</protein>
<keyword evidence="1" id="KW-0732">Signal</keyword>
<feature type="chain" id="PRO_5021034859" evidence="1">
    <location>
        <begin position="25"/>
        <end position="499"/>
    </location>
</feature>
<dbReference type="GO" id="GO:0008233">
    <property type="term" value="F:peptidase activity"/>
    <property type="evidence" value="ECO:0007669"/>
    <property type="project" value="UniProtKB-KW"/>
</dbReference>
<dbReference type="Proteomes" id="UP000309872">
    <property type="component" value="Unassembled WGS sequence"/>
</dbReference>
<proteinExistence type="predicted"/>
<dbReference type="InterPro" id="IPR021109">
    <property type="entry name" value="Peptidase_aspartic_dom_sf"/>
</dbReference>
<dbReference type="RefSeq" id="WP_136822394.1">
    <property type="nucleotide sequence ID" value="NZ_BMJX01000007.1"/>
</dbReference>
<evidence type="ECO:0000256" key="1">
    <source>
        <dbReference type="SAM" id="SignalP"/>
    </source>
</evidence>
<accession>A0A4U0GUG0</accession>
<feature type="signal peptide" evidence="1">
    <location>
        <begin position="1"/>
        <end position="24"/>
    </location>
</feature>
<reference evidence="2 3" key="1">
    <citation type="submission" date="2019-04" db="EMBL/GenBank/DDBJ databases">
        <title>Sphingobacterium olei sp. nov., isolated from oil-contaminated soil.</title>
        <authorList>
            <person name="Liu B."/>
        </authorList>
    </citation>
    <scope>NUCLEOTIDE SEQUENCE [LARGE SCALE GENOMIC DNA]</scope>
    <source>
        <strain evidence="2 3">Y3L14</strain>
    </source>
</reference>
<dbReference type="EMBL" id="SUKA01000007">
    <property type="protein sequence ID" value="TJY62608.1"/>
    <property type="molecule type" value="Genomic_DNA"/>
</dbReference>
<keyword evidence="3" id="KW-1185">Reference proteome</keyword>
<keyword evidence="2" id="KW-0378">Hydrolase</keyword>
<evidence type="ECO:0000313" key="2">
    <source>
        <dbReference type="EMBL" id="TJY62608.1"/>
    </source>
</evidence>
<dbReference type="CDD" id="cd05483">
    <property type="entry name" value="retropepsin_like_bacteria"/>
    <property type="match status" value="1"/>
</dbReference>
<dbReference type="InterPro" id="IPR034122">
    <property type="entry name" value="Retropepsin-like_bacterial"/>
</dbReference>
<dbReference type="OrthoDB" id="644381at2"/>
<name>A0A4U0GUG0_9SPHI</name>